<keyword evidence="5" id="KW-0472">Membrane</keyword>
<name>A0ABN3DMA4_9MICO</name>
<proteinExistence type="inferred from homology"/>
<evidence type="ECO:0000256" key="1">
    <source>
        <dbReference type="ARBA" id="ARBA00004236"/>
    </source>
</evidence>
<evidence type="ECO:0000256" key="2">
    <source>
        <dbReference type="ARBA" id="ARBA00022475"/>
    </source>
</evidence>
<protein>
    <recommendedName>
        <fullName evidence="9">4,4'-diaponeurosporenoate glycosyltransferase</fullName>
    </recommendedName>
</protein>
<comment type="caution">
    <text evidence="11">The sequence shown here is derived from an EMBL/GenBank/DDBJ whole genome shotgun (WGS) entry which is preliminary data.</text>
</comment>
<evidence type="ECO:0000256" key="5">
    <source>
        <dbReference type="ARBA" id="ARBA00023136"/>
    </source>
</evidence>
<dbReference type="Gene3D" id="3.90.550.10">
    <property type="entry name" value="Spore Coat Polysaccharide Biosynthesis Protein SpsA, Chain A"/>
    <property type="match status" value="1"/>
</dbReference>
<evidence type="ECO:0000256" key="4">
    <source>
        <dbReference type="ARBA" id="ARBA00022679"/>
    </source>
</evidence>
<keyword evidence="4" id="KW-0808">Transferase</keyword>
<keyword evidence="2" id="KW-1003">Cell membrane</keyword>
<sequence>MIERIDVVVPARDEEDLLAGCIDALVAARDELLSAHPSVGCRVLVVLDGCSDGSADIARAASARDAGIEWIEVPFGNVGMARGAGVERLLDPGDPPSPSPGRATGATIGGVRHDRHWLCTTDADSRVPRDWLLTHLAAARSGAWLALGRVHPAADESSPGSGTHEAWHRAHADPHARHVFGANLGVRADAYLSAGGFPRLRTSEDVGLYRAVLALGDLLPDAAGHIVDLQSGVVETSARRVGRAPDGFAAYLRALP</sequence>
<comment type="pathway">
    <text evidence="7">Carotenoid biosynthesis; staphyloxanthin biosynthesis; staphyloxanthin from farnesyl diphosphate: step 4/5.</text>
</comment>
<evidence type="ECO:0000313" key="12">
    <source>
        <dbReference type="Proteomes" id="UP001500929"/>
    </source>
</evidence>
<dbReference type="EMBL" id="BAAAQY010000006">
    <property type="protein sequence ID" value="GAA2236283.1"/>
    <property type="molecule type" value="Genomic_DNA"/>
</dbReference>
<evidence type="ECO:0000256" key="3">
    <source>
        <dbReference type="ARBA" id="ARBA00022676"/>
    </source>
</evidence>
<dbReference type="Proteomes" id="UP001500929">
    <property type="component" value="Unassembled WGS sequence"/>
</dbReference>
<evidence type="ECO:0000256" key="8">
    <source>
        <dbReference type="ARBA" id="ARBA00038120"/>
    </source>
</evidence>
<reference evidence="11 12" key="1">
    <citation type="journal article" date="2019" name="Int. J. Syst. Evol. Microbiol.">
        <title>The Global Catalogue of Microorganisms (GCM) 10K type strain sequencing project: providing services to taxonomists for standard genome sequencing and annotation.</title>
        <authorList>
            <consortium name="The Broad Institute Genomics Platform"/>
            <consortium name="The Broad Institute Genome Sequencing Center for Infectious Disease"/>
            <person name="Wu L."/>
            <person name="Ma J."/>
        </authorList>
    </citation>
    <scope>NUCLEOTIDE SEQUENCE [LARGE SCALE GENOMIC DNA]</scope>
    <source>
        <strain evidence="11 12">JCM 16117</strain>
    </source>
</reference>
<dbReference type="PANTHER" id="PTHR43646:SF2">
    <property type="entry name" value="GLYCOSYLTRANSFERASE 2-LIKE DOMAIN-CONTAINING PROTEIN"/>
    <property type="match status" value="1"/>
</dbReference>
<organism evidence="11 12">
    <name type="scientific">Herbiconiux moechotypicola</name>
    <dbReference type="NCBI Taxonomy" id="637393"/>
    <lineage>
        <taxon>Bacteria</taxon>
        <taxon>Bacillati</taxon>
        <taxon>Actinomycetota</taxon>
        <taxon>Actinomycetes</taxon>
        <taxon>Micrococcales</taxon>
        <taxon>Microbacteriaceae</taxon>
        <taxon>Herbiconiux</taxon>
    </lineage>
</organism>
<dbReference type="InterPro" id="IPR001173">
    <property type="entry name" value="Glyco_trans_2-like"/>
</dbReference>
<evidence type="ECO:0000256" key="6">
    <source>
        <dbReference type="ARBA" id="ARBA00037281"/>
    </source>
</evidence>
<evidence type="ECO:0000259" key="10">
    <source>
        <dbReference type="Pfam" id="PF00535"/>
    </source>
</evidence>
<dbReference type="PANTHER" id="PTHR43646">
    <property type="entry name" value="GLYCOSYLTRANSFERASE"/>
    <property type="match status" value="1"/>
</dbReference>
<evidence type="ECO:0000313" key="11">
    <source>
        <dbReference type="EMBL" id="GAA2236283.1"/>
    </source>
</evidence>
<dbReference type="Pfam" id="PF00535">
    <property type="entry name" value="Glycos_transf_2"/>
    <property type="match status" value="1"/>
</dbReference>
<evidence type="ECO:0000256" key="7">
    <source>
        <dbReference type="ARBA" id="ARBA00037904"/>
    </source>
</evidence>
<keyword evidence="12" id="KW-1185">Reference proteome</keyword>
<dbReference type="SUPFAM" id="SSF53448">
    <property type="entry name" value="Nucleotide-diphospho-sugar transferases"/>
    <property type="match status" value="1"/>
</dbReference>
<comment type="function">
    <text evidence="6">Catalyzes the glycosylation of 4,4'-diaponeurosporenoate, i.e. the esterification of glucose at the C1'' position with the carboxyl group of 4,4'-diaponeurosporenic acid, to form glycosyl-4,4'-diaponeurosporenoate. This is a step in the biosynthesis of staphyloxanthin, an orange pigment present in most staphylococci strains.</text>
</comment>
<dbReference type="InterPro" id="IPR029044">
    <property type="entry name" value="Nucleotide-diphossugar_trans"/>
</dbReference>
<comment type="similarity">
    <text evidence="8">Belongs to the glycosyltransferase 2 family. CrtQ subfamily.</text>
</comment>
<keyword evidence="3" id="KW-0328">Glycosyltransferase</keyword>
<accession>A0ABN3DMA4</accession>
<evidence type="ECO:0000256" key="9">
    <source>
        <dbReference type="ARBA" id="ARBA00040345"/>
    </source>
</evidence>
<comment type="subcellular location">
    <subcellularLocation>
        <location evidence="1">Cell membrane</location>
    </subcellularLocation>
</comment>
<feature type="domain" description="Glycosyltransferase 2-like" evidence="10">
    <location>
        <begin position="7"/>
        <end position="84"/>
    </location>
</feature>
<gene>
    <name evidence="11" type="ORF">GCM10009851_21540</name>
</gene>
<dbReference type="RefSeq" id="WP_259479631.1">
    <property type="nucleotide sequence ID" value="NZ_BAAAQY010000006.1"/>
</dbReference>